<evidence type="ECO:0000313" key="3">
    <source>
        <dbReference type="Proteomes" id="UP000617355"/>
    </source>
</evidence>
<reference evidence="3" key="1">
    <citation type="journal article" date="2019" name="Int. J. Syst. Evol. Microbiol.">
        <title>The Global Catalogue of Microorganisms (GCM) 10K type strain sequencing project: providing services to taxonomists for standard genome sequencing and annotation.</title>
        <authorList>
            <consortium name="The Broad Institute Genomics Platform"/>
            <consortium name="The Broad Institute Genome Sequencing Center for Infectious Disease"/>
            <person name="Wu L."/>
            <person name="Ma J."/>
        </authorList>
    </citation>
    <scope>NUCLEOTIDE SEQUENCE [LARGE SCALE GENOMIC DNA]</scope>
    <source>
        <strain evidence="3">CGMCC 1.12922</strain>
    </source>
</reference>
<evidence type="ECO:0000259" key="1">
    <source>
        <dbReference type="PROSITE" id="PS50042"/>
    </source>
</evidence>
<comment type="caution">
    <text evidence="2">The sequence shown here is derived from an EMBL/GenBank/DDBJ whole genome shotgun (WGS) entry which is preliminary data.</text>
</comment>
<sequence>MTIVLLLQAIAADHMIAIMRMSISMLFQDARDTELAPGETLFMAGEEVSGIYWVRSGRVHLQRHTAHGALMVLQNAGPGAVIAEASAYSSRYHCDAVAAEQSVVAGLPKQRFLSALVDEPALAESWSALLARSVQAARLRAEVRSLPRVADRLDAWLGEGNRLPEKGRRQEVAAELGVTREALYRELARRRKADPGA</sequence>
<gene>
    <name evidence="2" type="ORF">GCM10011358_11300</name>
</gene>
<dbReference type="InterPro" id="IPR000595">
    <property type="entry name" value="cNMP-bd_dom"/>
</dbReference>
<protein>
    <recommendedName>
        <fullName evidence="1">Cyclic nucleotide-binding domain-containing protein</fullName>
    </recommendedName>
</protein>
<dbReference type="PROSITE" id="PS50042">
    <property type="entry name" value="CNMP_BINDING_3"/>
    <property type="match status" value="1"/>
</dbReference>
<dbReference type="EMBL" id="BMGI01000001">
    <property type="protein sequence ID" value="GGD28933.1"/>
    <property type="molecule type" value="Genomic_DNA"/>
</dbReference>
<dbReference type="CDD" id="cd00038">
    <property type="entry name" value="CAP_ED"/>
    <property type="match status" value="1"/>
</dbReference>
<dbReference type="SUPFAM" id="SSF51206">
    <property type="entry name" value="cAMP-binding domain-like"/>
    <property type="match status" value="1"/>
</dbReference>
<evidence type="ECO:0000313" key="2">
    <source>
        <dbReference type="EMBL" id="GGD28933.1"/>
    </source>
</evidence>
<dbReference type="RefSeq" id="WP_188526609.1">
    <property type="nucleotide sequence ID" value="NZ_BMGI01000001.1"/>
</dbReference>
<name>A0ABQ1QKA0_9RHOB</name>
<feature type="domain" description="Cyclic nucleotide-binding" evidence="1">
    <location>
        <begin position="6"/>
        <end position="116"/>
    </location>
</feature>
<dbReference type="InterPro" id="IPR014710">
    <property type="entry name" value="RmlC-like_jellyroll"/>
</dbReference>
<keyword evidence="3" id="KW-1185">Reference proteome</keyword>
<dbReference type="Pfam" id="PF00027">
    <property type="entry name" value="cNMP_binding"/>
    <property type="match status" value="1"/>
</dbReference>
<dbReference type="InterPro" id="IPR018490">
    <property type="entry name" value="cNMP-bd_dom_sf"/>
</dbReference>
<dbReference type="Gene3D" id="2.60.120.10">
    <property type="entry name" value="Jelly Rolls"/>
    <property type="match status" value="1"/>
</dbReference>
<organism evidence="2 3">
    <name type="scientific">Sinisalibacter lacisalsi</name>
    <dbReference type="NCBI Taxonomy" id="1526570"/>
    <lineage>
        <taxon>Bacteria</taxon>
        <taxon>Pseudomonadati</taxon>
        <taxon>Pseudomonadota</taxon>
        <taxon>Alphaproteobacteria</taxon>
        <taxon>Rhodobacterales</taxon>
        <taxon>Roseobacteraceae</taxon>
        <taxon>Sinisalibacter</taxon>
    </lineage>
</organism>
<accession>A0ABQ1QKA0</accession>
<proteinExistence type="predicted"/>
<dbReference type="SMART" id="SM00100">
    <property type="entry name" value="cNMP"/>
    <property type="match status" value="1"/>
</dbReference>
<dbReference type="Proteomes" id="UP000617355">
    <property type="component" value="Unassembled WGS sequence"/>
</dbReference>